<comment type="caution">
    <text evidence="3">The sequence shown here is derived from an EMBL/GenBank/DDBJ whole genome shotgun (WGS) entry which is preliminary data.</text>
</comment>
<gene>
    <name evidence="3" type="ORF">FHR82_005741</name>
</gene>
<name>A0A7W7Q9Q9_9PSEU</name>
<keyword evidence="2" id="KW-0472">Membrane</keyword>
<keyword evidence="2" id="KW-0812">Transmembrane</keyword>
<organism evidence="3 4">
    <name type="scientific">Actinophytocola algeriensis</name>
    <dbReference type="NCBI Taxonomy" id="1768010"/>
    <lineage>
        <taxon>Bacteria</taxon>
        <taxon>Bacillati</taxon>
        <taxon>Actinomycetota</taxon>
        <taxon>Actinomycetes</taxon>
        <taxon>Pseudonocardiales</taxon>
        <taxon>Pseudonocardiaceae</taxon>
    </lineage>
</organism>
<evidence type="ECO:0000256" key="1">
    <source>
        <dbReference type="SAM" id="MobiDB-lite"/>
    </source>
</evidence>
<evidence type="ECO:0000313" key="4">
    <source>
        <dbReference type="Proteomes" id="UP000520767"/>
    </source>
</evidence>
<dbReference type="AlphaFoldDB" id="A0A7W7Q9Q9"/>
<accession>A0A7W7Q9Q9</accession>
<evidence type="ECO:0000256" key="2">
    <source>
        <dbReference type="SAM" id="Phobius"/>
    </source>
</evidence>
<feature type="region of interest" description="Disordered" evidence="1">
    <location>
        <begin position="183"/>
        <end position="211"/>
    </location>
</feature>
<keyword evidence="4" id="KW-1185">Reference proteome</keyword>
<sequence>MTDYYYVDCEEYREALSARLDDEEGPDDARRPADRHLELCADCARWYDNAALITRRTRTTAAVTWPDVADAVLAQVPAGTSAAAGRLRVALGAVGAVQAATGLFSLIGNEDHQTAAWQLALAVAFCAVAARRTQPAGLIPLLGTFVGVLAWGFVIGTATGALSLLLSAAGLVLVVLLGRVSPPRRGSVPPSGASERVRRAPVEDGPADGMRSAIRGIVPTKAA</sequence>
<feature type="transmembrane region" description="Helical" evidence="2">
    <location>
        <begin position="137"/>
        <end position="155"/>
    </location>
</feature>
<protein>
    <submittedName>
        <fullName evidence="3">Putative anti-sigma-YlaC factor YlaD</fullName>
    </submittedName>
</protein>
<feature type="transmembrane region" description="Helical" evidence="2">
    <location>
        <begin position="161"/>
        <end position="178"/>
    </location>
</feature>
<keyword evidence="2" id="KW-1133">Transmembrane helix</keyword>
<dbReference type="Proteomes" id="UP000520767">
    <property type="component" value="Unassembled WGS sequence"/>
</dbReference>
<dbReference type="EMBL" id="JACHJQ010000006">
    <property type="protein sequence ID" value="MBB4909483.1"/>
    <property type="molecule type" value="Genomic_DNA"/>
</dbReference>
<reference evidence="3 4" key="1">
    <citation type="submission" date="2020-08" db="EMBL/GenBank/DDBJ databases">
        <title>Genomic Encyclopedia of Type Strains, Phase III (KMG-III): the genomes of soil and plant-associated and newly described type strains.</title>
        <authorList>
            <person name="Whitman W."/>
        </authorList>
    </citation>
    <scope>NUCLEOTIDE SEQUENCE [LARGE SCALE GENOMIC DNA]</scope>
    <source>
        <strain evidence="3 4">CECT 8960</strain>
    </source>
</reference>
<feature type="compositionally biased region" description="Low complexity" evidence="1">
    <location>
        <begin position="183"/>
        <end position="192"/>
    </location>
</feature>
<evidence type="ECO:0000313" key="3">
    <source>
        <dbReference type="EMBL" id="MBB4909483.1"/>
    </source>
</evidence>
<proteinExistence type="predicted"/>
<dbReference type="RefSeq" id="WP_184813586.1">
    <property type="nucleotide sequence ID" value="NZ_JACHJQ010000006.1"/>
</dbReference>